<name>A0A1M6EVH8_9FIRM</name>
<organism evidence="2 3">
    <name type="scientific">Desulfofundulus thermosubterraneus DSM 16057</name>
    <dbReference type="NCBI Taxonomy" id="1121432"/>
    <lineage>
        <taxon>Bacteria</taxon>
        <taxon>Bacillati</taxon>
        <taxon>Bacillota</taxon>
        <taxon>Clostridia</taxon>
        <taxon>Eubacteriales</taxon>
        <taxon>Peptococcaceae</taxon>
        <taxon>Desulfofundulus</taxon>
    </lineage>
</organism>
<evidence type="ECO:0000256" key="1">
    <source>
        <dbReference type="PIRSR" id="PIRSR600888-3"/>
    </source>
</evidence>
<dbReference type="InterPro" id="IPR014710">
    <property type="entry name" value="RmlC-like_jellyroll"/>
</dbReference>
<reference evidence="3" key="1">
    <citation type="submission" date="2016-11" db="EMBL/GenBank/DDBJ databases">
        <authorList>
            <person name="Varghese N."/>
            <person name="Submissions S."/>
        </authorList>
    </citation>
    <scope>NUCLEOTIDE SEQUENCE [LARGE SCALE GENOMIC DNA]</scope>
    <source>
        <strain evidence="3">DSM 16057</strain>
    </source>
</reference>
<keyword evidence="3" id="KW-1185">Reference proteome</keyword>
<gene>
    <name evidence="2" type="ORF">SAMN02745219_01294</name>
</gene>
<dbReference type="Gene3D" id="2.60.120.10">
    <property type="entry name" value="Jelly Rolls"/>
    <property type="match status" value="1"/>
</dbReference>
<dbReference type="GO" id="GO:0000271">
    <property type="term" value="P:polysaccharide biosynthetic process"/>
    <property type="evidence" value="ECO:0007669"/>
    <property type="project" value="TreeGrafter"/>
</dbReference>
<dbReference type="Pfam" id="PF00908">
    <property type="entry name" value="dTDP_sugar_isom"/>
    <property type="match status" value="1"/>
</dbReference>
<dbReference type="STRING" id="1121432.SAMN02745219_01294"/>
<dbReference type="AlphaFoldDB" id="A0A1M6EVH8"/>
<evidence type="ECO:0000313" key="2">
    <source>
        <dbReference type="EMBL" id="SHI89390.1"/>
    </source>
</evidence>
<protein>
    <submittedName>
        <fullName evidence="2">dTDP-4-dehydrorhamnose 3,5-epimerase</fullName>
    </submittedName>
</protein>
<dbReference type="PANTHER" id="PTHR21047:SF2">
    <property type="entry name" value="THYMIDINE DIPHOSPHO-4-KETO-RHAMNOSE 3,5-EPIMERASE"/>
    <property type="match status" value="1"/>
</dbReference>
<dbReference type="OrthoDB" id="9800680at2"/>
<dbReference type="InterPro" id="IPR000888">
    <property type="entry name" value="RmlC-like"/>
</dbReference>
<sequence>MELIDGVQVKKLRLIPDERGFLMEMLRSDWPEFDKFGQAYITACYPGVIKAWHYHKIQWDHFVCVGGMAKVVLYDPREGSPTKGVLNVFHLGYLNPCLLKIPPGVYHGFTAEGNRTALIVNFPTELYNYEQPDEFRLPYNDPSIPYSWEVRHG</sequence>
<accession>A0A1M6EVH8</accession>
<dbReference type="InterPro" id="IPR011051">
    <property type="entry name" value="RmlC_Cupin_sf"/>
</dbReference>
<dbReference type="SUPFAM" id="SSF51182">
    <property type="entry name" value="RmlC-like cupins"/>
    <property type="match status" value="1"/>
</dbReference>
<proteinExistence type="predicted"/>
<dbReference type="GO" id="GO:0005829">
    <property type="term" value="C:cytosol"/>
    <property type="evidence" value="ECO:0007669"/>
    <property type="project" value="TreeGrafter"/>
</dbReference>
<dbReference type="EMBL" id="FQZM01000014">
    <property type="protein sequence ID" value="SHI89390.1"/>
    <property type="molecule type" value="Genomic_DNA"/>
</dbReference>
<dbReference type="GO" id="GO:0008830">
    <property type="term" value="F:dTDP-4-dehydrorhamnose 3,5-epimerase activity"/>
    <property type="evidence" value="ECO:0007669"/>
    <property type="project" value="InterPro"/>
</dbReference>
<evidence type="ECO:0000313" key="3">
    <source>
        <dbReference type="Proteomes" id="UP000184529"/>
    </source>
</evidence>
<dbReference type="PANTHER" id="PTHR21047">
    <property type="entry name" value="DTDP-6-DEOXY-D-GLUCOSE-3,5 EPIMERASE"/>
    <property type="match status" value="1"/>
</dbReference>
<feature type="site" description="Participates in a stacking interaction with the thymidine ring of dTDP-4-oxo-6-deoxyglucose" evidence="1">
    <location>
        <position position="127"/>
    </location>
</feature>
<dbReference type="Proteomes" id="UP000184529">
    <property type="component" value="Unassembled WGS sequence"/>
</dbReference>
<dbReference type="RefSeq" id="WP_072868181.1">
    <property type="nucleotide sequence ID" value="NZ_FQZM01000014.1"/>
</dbReference>